<comment type="subcellular location">
    <subcellularLocation>
        <location evidence="1">Nucleus</location>
    </subcellularLocation>
</comment>
<keyword evidence="4" id="KW-0804">Transcription</keyword>
<dbReference type="EMBL" id="JAACJM010000026">
    <property type="protein sequence ID" value="KAF5365692.1"/>
    <property type="molecule type" value="Genomic_DNA"/>
</dbReference>
<feature type="compositionally biased region" description="Low complexity" evidence="6">
    <location>
        <begin position="65"/>
        <end position="78"/>
    </location>
</feature>
<evidence type="ECO:0000256" key="3">
    <source>
        <dbReference type="ARBA" id="ARBA00023015"/>
    </source>
</evidence>
<dbReference type="PANTHER" id="PTHR12228">
    <property type="entry name" value="TRANSCRIPTION INITIATION FACTOR TFIID 55 KD SUBUNIT-RELATED"/>
    <property type="match status" value="1"/>
</dbReference>
<feature type="compositionally biased region" description="Polar residues" evidence="6">
    <location>
        <begin position="31"/>
        <end position="45"/>
    </location>
</feature>
<dbReference type="PANTHER" id="PTHR12228:SF0">
    <property type="entry name" value="TATA-BOX BINDING PROTEIN ASSOCIATED FACTOR 7"/>
    <property type="match status" value="1"/>
</dbReference>
<reference evidence="8 9" key="1">
    <citation type="journal article" date="2020" name="ISME J.">
        <title>Uncovering the hidden diversity of litter-decomposition mechanisms in mushroom-forming fungi.</title>
        <authorList>
            <person name="Floudas D."/>
            <person name="Bentzer J."/>
            <person name="Ahren D."/>
            <person name="Johansson T."/>
            <person name="Persson P."/>
            <person name="Tunlid A."/>
        </authorList>
    </citation>
    <scope>NUCLEOTIDE SEQUENCE [LARGE SCALE GENOMIC DNA]</scope>
    <source>
        <strain evidence="8 9">CBS 291.85</strain>
    </source>
</reference>
<feature type="domain" description="TAFII55 protein conserved region" evidence="7">
    <location>
        <begin position="113"/>
        <end position="281"/>
    </location>
</feature>
<proteinExistence type="inferred from homology"/>
<dbReference type="GO" id="GO:0016251">
    <property type="term" value="F:RNA polymerase II general transcription initiation factor activity"/>
    <property type="evidence" value="ECO:0007669"/>
    <property type="project" value="TreeGrafter"/>
</dbReference>
<evidence type="ECO:0000259" key="7">
    <source>
        <dbReference type="SMART" id="SM01370"/>
    </source>
</evidence>
<feature type="region of interest" description="Disordered" evidence="6">
    <location>
        <begin position="307"/>
        <end position="394"/>
    </location>
</feature>
<dbReference type="GO" id="GO:0005669">
    <property type="term" value="C:transcription factor TFIID complex"/>
    <property type="evidence" value="ECO:0007669"/>
    <property type="project" value="InterPro"/>
</dbReference>
<dbReference type="Pfam" id="PF04658">
    <property type="entry name" value="TAFII55_N"/>
    <property type="match status" value="1"/>
</dbReference>
<feature type="compositionally biased region" description="Acidic residues" evidence="6">
    <location>
        <begin position="1"/>
        <end position="14"/>
    </location>
</feature>
<evidence type="ECO:0000313" key="9">
    <source>
        <dbReference type="Proteomes" id="UP000559256"/>
    </source>
</evidence>
<dbReference type="SMART" id="SM01370">
    <property type="entry name" value="TAFII55_N"/>
    <property type="match status" value="1"/>
</dbReference>
<keyword evidence="5" id="KW-0539">Nucleus</keyword>
<keyword evidence="3" id="KW-0805">Transcription regulation</keyword>
<feature type="compositionally biased region" description="Low complexity" evidence="6">
    <location>
        <begin position="46"/>
        <end position="58"/>
    </location>
</feature>
<name>A0A8H5LQD4_9AGAR</name>
<evidence type="ECO:0000256" key="1">
    <source>
        <dbReference type="ARBA" id="ARBA00004123"/>
    </source>
</evidence>
<feature type="region of interest" description="Disordered" evidence="6">
    <location>
        <begin position="451"/>
        <end position="484"/>
    </location>
</feature>
<dbReference type="InterPro" id="IPR037817">
    <property type="entry name" value="TAF7"/>
</dbReference>
<evidence type="ECO:0000313" key="8">
    <source>
        <dbReference type="EMBL" id="KAF5365692.1"/>
    </source>
</evidence>
<evidence type="ECO:0000256" key="2">
    <source>
        <dbReference type="ARBA" id="ARBA00009368"/>
    </source>
</evidence>
<dbReference type="InterPro" id="IPR006751">
    <property type="entry name" value="TAFII55_prot_cons_reg"/>
</dbReference>
<dbReference type="GO" id="GO:0051123">
    <property type="term" value="P:RNA polymerase II preinitiation complex assembly"/>
    <property type="evidence" value="ECO:0007669"/>
    <property type="project" value="TreeGrafter"/>
</dbReference>
<comment type="similarity">
    <text evidence="2">Belongs to the TAF7 family.</text>
</comment>
<feature type="region of interest" description="Disordered" evidence="6">
    <location>
        <begin position="1"/>
        <end position="78"/>
    </location>
</feature>
<organism evidence="8 9">
    <name type="scientific">Tetrapyrgos nigripes</name>
    <dbReference type="NCBI Taxonomy" id="182062"/>
    <lineage>
        <taxon>Eukaryota</taxon>
        <taxon>Fungi</taxon>
        <taxon>Dikarya</taxon>
        <taxon>Basidiomycota</taxon>
        <taxon>Agaricomycotina</taxon>
        <taxon>Agaricomycetes</taxon>
        <taxon>Agaricomycetidae</taxon>
        <taxon>Agaricales</taxon>
        <taxon>Marasmiineae</taxon>
        <taxon>Marasmiaceae</taxon>
        <taxon>Tetrapyrgos</taxon>
    </lineage>
</organism>
<comment type="caution">
    <text evidence="8">The sequence shown here is derived from an EMBL/GenBank/DDBJ whole genome shotgun (WGS) entry which is preliminary data.</text>
</comment>
<evidence type="ECO:0000256" key="4">
    <source>
        <dbReference type="ARBA" id="ARBA00023163"/>
    </source>
</evidence>
<accession>A0A8H5LQD4</accession>
<dbReference type="OrthoDB" id="153872at2759"/>
<evidence type="ECO:0000256" key="6">
    <source>
        <dbReference type="SAM" id="MobiDB-lite"/>
    </source>
</evidence>
<evidence type="ECO:0000256" key="5">
    <source>
        <dbReference type="ARBA" id="ARBA00023242"/>
    </source>
</evidence>
<dbReference type="CDD" id="cd08047">
    <property type="entry name" value="TAF7"/>
    <property type="match status" value="1"/>
</dbReference>
<dbReference type="AlphaFoldDB" id="A0A8H5LQD4"/>
<feature type="compositionally biased region" description="Acidic residues" evidence="6">
    <location>
        <begin position="326"/>
        <end position="385"/>
    </location>
</feature>
<dbReference type="Proteomes" id="UP000559256">
    <property type="component" value="Unassembled WGS sequence"/>
</dbReference>
<keyword evidence="9" id="KW-1185">Reference proteome</keyword>
<protein>
    <recommendedName>
        <fullName evidence="7">TAFII55 protein conserved region domain-containing protein</fullName>
    </recommendedName>
</protein>
<sequence>MDEDLIIVDDEDSSMDTQPPLPPAAVPISAPSGSRTSTRLRNSSQAALVSMASIAAAESSERPTRSNNSRSNNKAAPKLKLKLSEKAAAQAPGMSFLGQYDRELDSDEEDLAFEEQFILRMPPGEDCDKLRKMVNAREVSNDVWFKFKDSRRGVFHIGNNTYSSKLVDLPAIIESQKTLDNKQMFKVADICQVDSFDFPSHPDTNITVQMLAVENRVENEDAILQGQKNFSIDDFIWPHGITPPLNYVRKRRFRKRINRRTIESVEQEVERLLDEDSLASEIKYEILENVNPDLSDSEFIEQEHPIDAPTPAISDMGDAPTPGVADGEDEGDQDEEEQDGDIDEDLAAELDLALGDEGEGDEEGDDDDDDDESEEDDDDDDDDDDAQSRKLLNEEIRDLEAAVAKKESEIASSANPLIKKRFEDALKKLTADLEMKLAQRDEMKEKQRMIKEGIEPGADRDSDSEDGGNTGDVEMAGDDLFGGE</sequence>
<gene>
    <name evidence="8" type="ORF">D9758_003276</name>
</gene>
<feature type="compositionally biased region" description="Basic and acidic residues" evidence="6">
    <location>
        <begin position="451"/>
        <end position="461"/>
    </location>
</feature>